<dbReference type="GO" id="GO:0004165">
    <property type="term" value="F:delta(3)-delta(2)-enoyl-CoA isomerase activity"/>
    <property type="evidence" value="ECO:0007669"/>
    <property type="project" value="TreeGrafter"/>
</dbReference>
<dbReference type="SUPFAM" id="SSF52096">
    <property type="entry name" value="ClpP/crotonase"/>
    <property type="match status" value="1"/>
</dbReference>
<dbReference type="PANTHER" id="PTHR11941">
    <property type="entry name" value="ENOYL-COA HYDRATASE-RELATED"/>
    <property type="match status" value="1"/>
</dbReference>
<evidence type="ECO:0008006" key="3">
    <source>
        <dbReference type="Google" id="ProtNLM"/>
    </source>
</evidence>
<dbReference type="InterPro" id="IPR029045">
    <property type="entry name" value="ClpP/crotonase-like_dom_sf"/>
</dbReference>
<dbReference type="EMBL" id="JACEFI010000005">
    <property type="protein sequence ID" value="KAH0598199.1"/>
    <property type="molecule type" value="Genomic_DNA"/>
</dbReference>
<dbReference type="Proteomes" id="UP000764110">
    <property type="component" value="Unassembled WGS sequence"/>
</dbReference>
<dbReference type="InterPro" id="IPR001753">
    <property type="entry name" value="Enoyl-CoA_hydra/iso"/>
</dbReference>
<name>A0A9P8S859_9HYPO</name>
<dbReference type="GO" id="GO:0006635">
    <property type="term" value="P:fatty acid beta-oxidation"/>
    <property type="evidence" value="ECO:0007669"/>
    <property type="project" value="TreeGrafter"/>
</dbReference>
<sequence>MSLFTVPIPPCGAHPGGSITATQPQPQVYLLTFVSPPDNRLTTALCRALLQALDILEFGGYTPGVVVTTSGIPKFYSNGLDLEHAINTDGFWQLFFDLWTRLLTQVAAPPSSSCHFTNQTVKKNRYPMPTVALLNGHTFAGGLMLAQAHDYRLAPDPKGFLCLNEVLFGAPLKPPMAAIFRHRLAPQAYRTVALEGRRFTGQQAVEYGLADATAASLDDALRFIAERQLTEKAKAGVYGVIKTELHKDLLKELRKEGVDREEARFNEDQRLDGERKEFGKVWFEQWNKENKSKL</sequence>
<accession>A0A9P8S859</accession>
<organism evidence="1 2">
    <name type="scientific">Metarhizium humberi</name>
    <dbReference type="NCBI Taxonomy" id="2596975"/>
    <lineage>
        <taxon>Eukaryota</taxon>
        <taxon>Fungi</taxon>
        <taxon>Dikarya</taxon>
        <taxon>Ascomycota</taxon>
        <taxon>Pezizomycotina</taxon>
        <taxon>Sordariomycetes</taxon>
        <taxon>Hypocreomycetidae</taxon>
        <taxon>Hypocreales</taxon>
        <taxon>Clavicipitaceae</taxon>
        <taxon>Metarhizium</taxon>
    </lineage>
</organism>
<proteinExistence type="predicted"/>
<dbReference type="CDD" id="cd06558">
    <property type="entry name" value="crotonase-like"/>
    <property type="match status" value="1"/>
</dbReference>
<evidence type="ECO:0000313" key="2">
    <source>
        <dbReference type="Proteomes" id="UP000764110"/>
    </source>
</evidence>
<dbReference type="Pfam" id="PF00378">
    <property type="entry name" value="ECH_1"/>
    <property type="match status" value="1"/>
</dbReference>
<reference evidence="1 2" key="1">
    <citation type="submission" date="2020-07" db="EMBL/GenBank/DDBJ databases">
        <title>Metarhizium humberi genome.</title>
        <authorList>
            <person name="Lysoe E."/>
        </authorList>
    </citation>
    <scope>NUCLEOTIDE SEQUENCE [LARGE SCALE GENOMIC DNA]</scope>
    <source>
        <strain evidence="1 2">ESALQ1638</strain>
    </source>
</reference>
<keyword evidence="2" id="KW-1185">Reference proteome</keyword>
<protein>
    <recommendedName>
        <fullName evidence="3">Enoyl-CoA hydratase/isomerase family protein</fullName>
    </recommendedName>
</protein>
<gene>
    <name evidence="1" type="ORF">MHUMG1_03493</name>
</gene>
<dbReference type="Gene3D" id="3.90.226.10">
    <property type="entry name" value="2-enoyl-CoA Hydratase, Chain A, domain 1"/>
    <property type="match status" value="1"/>
</dbReference>
<evidence type="ECO:0000313" key="1">
    <source>
        <dbReference type="EMBL" id="KAH0598199.1"/>
    </source>
</evidence>
<dbReference type="AlphaFoldDB" id="A0A9P8S859"/>
<dbReference type="PANTHER" id="PTHR11941:SF75">
    <property type="entry name" value="ENOYL-COA HYDRATASE_ISOMERASE FAMILY PROTEIN"/>
    <property type="match status" value="1"/>
</dbReference>
<dbReference type="GO" id="GO:0005777">
    <property type="term" value="C:peroxisome"/>
    <property type="evidence" value="ECO:0007669"/>
    <property type="project" value="TreeGrafter"/>
</dbReference>
<comment type="caution">
    <text evidence="1">The sequence shown here is derived from an EMBL/GenBank/DDBJ whole genome shotgun (WGS) entry which is preliminary data.</text>
</comment>